<dbReference type="SUPFAM" id="SSF55804">
    <property type="entry name" value="Phoshotransferase/anion transport protein"/>
    <property type="match status" value="1"/>
</dbReference>
<keyword evidence="6" id="KW-0808">Transferase</keyword>
<protein>
    <recommendedName>
        <fullName evidence="2">Mannitol-specific phosphotransferase enzyme IIA component</fullName>
    </recommendedName>
    <alternativeName>
        <fullName evidence="10">EIIA</fullName>
    </alternativeName>
    <alternativeName>
        <fullName evidence="11">EIII</fullName>
    </alternativeName>
    <alternativeName>
        <fullName evidence="9">PTS system mannitol-specific EIIA component</fullName>
    </alternativeName>
</protein>
<evidence type="ECO:0000313" key="14">
    <source>
        <dbReference type="Proteomes" id="UP000515947"/>
    </source>
</evidence>
<dbReference type="GO" id="GO:0009401">
    <property type="term" value="P:phosphoenolpyruvate-dependent sugar phosphotransferase system"/>
    <property type="evidence" value="ECO:0007669"/>
    <property type="project" value="UniProtKB-KW"/>
</dbReference>
<gene>
    <name evidence="13" type="ORF">H9L09_03905</name>
</gene>
<organism evidence="13 14">
    <name type="scientific">Nocardioides mesophilus</name>
    <dbReference type="NCBI Taxonomy" id="433659"/>
    <lineage>
        <taxon>Bacteria</taxon>
        <taxon>Bacillati</taxon>
        <taxon>Actinomycetota</taxon>
        <taxon>Actinomycetes</taxon>
        <taxon>Propionibacteriales</taxon>
        <taxon>Nocardioidaceae</taxon>
        <taxon>Nocardioides</taxon>
    </lineage>
</organism>
<keyword evidence="3" id="KW-0813">Transport</keyword>
<dbReference type="RefSeq" id="WP_187579424.1">
    <property type="nucleotide sequence ID" value="NZ_CP060713.1"/>
</dbReference>
<dbReference type="GO" id="GO:0090563">
    <property type="term" value="F:protein-phosphocysteine-sugar phosphotransferase activity"/>
    <property type="evidence" value="ECO:0007669"/>
    <property type="project" value="TreeGrafter"/>
</dbReference>
<keyword evidence="5 13" id="KW-0762">Sugar transport</keyword>
<proteinExistence type="predicted"/>
<dbReference type="PROSITE" id="PS51094">
    <property type="entry name" value="PTS_EIIA_TYPE_2"/>
    <property type="match status" value="1"/>
</dbReference>
<dbReference type="KEGG" id="nmes:H9L09_03905"/>
<dbReference type="GO" id="GO:0016301">
    <property type="term" value="F:kinase activity"/>
    <property type="evidence" value="ECO:0007669"/>
    <property type="project" value="UniProtKB-KW"/>
</dbReference>
<dbReference type="PANTHER" id="PTHR30181">
    <property type="entry name" value="MANNITOL PERMEASE IIC COMPONENT"/>
    <property type="match status" value="1"/>
</dbReference>
<dbReference type="InterPro" id="IPR050893">
    <property type="entry name" value="Sugar_PTS"/>
</dbReference>
<name>A0A7G9RDA7_9ACTN</name>
<evidence type="ECO:0000256" key="5">
    <source>
        <dbReference type="ARBA" id="ARBA00022597"/>
    </source>
</evidence>
<keyword evidence="8" id="KW-0418">Kinase</keyword>
<evidence type="ECO:0000256" key="8">
    <source>
        <dbReference type="ARBA" id="ARBA00022777"/>
    </source>
</evidence>
<evidence type="ECO:0000256" key="7">
    <source>
        <dbReference type="ARBA" id="ARBA00022683"/>
    </source>
</evidence>
<evidence type="ECO:0000313" key="13">
    <source>
        <dbReference type="EMBL" id="QNN53582.1"/>
    </source>
</evidence>
<evidence type="ECO:0000256" key="2">
    <source>
        <dbReference type="ARBA" id="ARBA00014783"/>
    </source>
</evidence>
<dbReference type="GO" id="GO:0005886">
    <property type="term" value="C:plasma membrane"/>
    <property type="evidence" value="ECO:0007669"/>
    <property type="project" value="TreeGrafter"/>
</dbReference>
<sequence>MSEAANHLLTDEAIVLDGPGATRDEAITAAGQLLVAAGAVEPWYVDAMHERERSVSTYMGNLLAIPHGTLAAKSAIRRTAISFTRYPQTVDWDGNPVEFVIAIAGAGDDHLHLLSQLSGVFTDDDQIQQLRTAPTRSQVCAILEGG</sequence>
<dbReference type="Gene3D" id="3.40.930.10">
    <property type="entry name" value="Mannitol-specific EII, Chain A"/>
    <property type="match status" value="1"/>
</dbReference>
<feature type="domain" description="PTS EIIA type-2" evidence="12">
    <location>
        <begin position="7"/>
        <end position="146"/>
    </location>
</feature>
<keyword evidence="7" id="KW-0598">Phosphotransferase system</keyword>
<dbReference type="Pfam" id="PF00359">
    <property type="entry name" value="PTS_EIIA_2"/>
    <property type="match status" value="1"/>
</dbReference>
<evidence type="ECO:0000256" key="11">
    <source>
        <dbReference type="ARBA" id="ARBA00030962"/>
    </source>
</evidence>
<dbReference type="Proteomes" id="UP000515947">
    <property type="component" value="Chromosome"/>
</dbReference>
<dbReference type="AlphaFoldDB" id="A0A7G9RDA7"/>
<evidence type="ECO:0000256" key="10">
    <source>
        <dbReference type="ARBA" id="ARBA00030956"/>
    </source>
</evidence>
<evidence type="ECO:0000256" key="9">
    <source>
        <dbReference type="ARBA" id="ARBA00029908"/>
    </source>
</evidence>
<reference evidence="13 14" key="1">
    <citation type="submission" date="2020-08" db="EMBL/GenBank/DDBJ databases">
        <title>Genome sequence of Nocardioides mesophilus KACC 16243T.</title>
        <authorList>
            <person name="Hyun D.-W."/>
            <person name="Bae J.-W."/>
        </authorList>
    </citation>
    <scope>NUCLEOTIDE SEQUENCE [LARGE SCALE GENOMIC DNA]</scope>
    <source>
        <strain evidence="13 14">KACC 16243</strain>
    </source>
</reference>
<dbReference type="InterPro" id="IPR002178">
    <property type="entry name" value="PTS_EIIA_type-2_dom"/>
</dbReference>
<comment type="function">
    <text evidence="1">The phosphoenolpyruvate-dependent sugar phosphotransferase system (sugar PTS), a major carbohydrate active transport system, catalyzes the phosphorylation of incoming sugar substrates concomitantly with their translocation across the cell membrane. The enzyme II CmtAB PTS system is involved in D-mannitol transport.</text>
</comment>
<evidence type="ECO:0000256" key="1">
    <source>
        <dbReference type="ARBA" id="ARBA00002434"/>
    </source>
</evidence>
<evidence type="ECO:0000256" key="4">
    <source>
        <dbReference type="ARBA" id="ARBA00022553"/>
    </source>
</evidence>
<dbReference type="CDD" id="cd00211">
    <property type="entry name" value="PTS_IIA_fru"/>
    <property type="match status" value="1"/>
</dbReference>
<evidence type="ECO:0000256" key="6">
    <source>
        <dbReference type="ARBA" id="ARBA00022679"/>
    </source>
</evidence>
<keyword evidence="4" id="KW-0597">Phosphoprotein</keyword>
<keyword evidence="14" id="KW-1185">Reference proteome</keyword>
<accession>A0A7G9RDA7</accession>
<dbReference type="InterPro" id="IPR016152">
    <property type="entry name" value="PTrfase/Anion_transptr"/>
</dbReference>
<dbReference type="PANTHER" id="PTHR30181:SF2">
    <property type="entry name" value="PTS SYSTEM MANNITOL-SPECIFIC EIICBA COMPONENT"/>
    <property type="match status" value="1"/>
</dbReference>
<dbReference type="EMBL" id="CP060713">
    <property type="protein sequence ID" value="QNN53582.1"/>
    <property type="molecule type" value="Genomic_DNA"/>
</dbReference>
<evidence type="ECO:0000256" key="3">
    <source>
        <dbReference type="ARBA" id="ARBA00022448"/>
    </source>
</evidence>
<evidence type="ECO:0000259" key="12">
    <source>
        <dbReference type="PROSITE" id="PS51094"/>
    </source>
</evidence>
<dbReference type="PROSITE" id="PS00372">
    <property type="entry name" value="PTS_EIIA_TYPE_2_HIS"/>
    <property type="match status" value="1"/>
</dbReference>